<evidence type="ECO:0000313" key="2">
    <source>
        <dbReference type="Proteomes" id="UP000595610"/>
    </source>
</evidence>
<keyword evidence="2" id="KW-1185">Reference proteome</keyword>
<proteinExistence type="predicted"/>
<protein>
    <submittedName>
        <fullName evidence="1">Type II toxin-antitoxin system HicA family toxin</fullName>
    </submittedName>
</protein>
<dbReference type="Proteomes" id="UP000595610">
    <property type="component" value="Chromosome 1"/>
</dbReference>
<organism evidence="1 2">
    <name type="scientific">Paraburkholderia ginsengisoli</name>
    <dbReference type="NCBI Taxonomy" id="311231"/>
    <lineage>
        <taxon>Bacteria</taxon>
        <taxon>Pseudomonadati</taxon>
        <taxon>Pseudomonadota</taxon>
        <taxon>Betaproteobacteria</taxon>
        <taxon>Burkholderiales</taxon>
        <taxon>Burkholderiaceae</taxon>
        <taxon>Paraburkholderia</taxon>
    </lineage>
</organism>
<gene>
    <name evidence="1" type="ORF">I6I06_02495</name>
</gene>
<dbReference type="KEGG" id="pgis:I6I06_02495"/>
<dbReference type="EMBL" id="CP066075">
    <property type="protein sequence ID" value="QQC64380.1"/>
    <property type="molecule type" value="Genomic_DNA"/>
</dbReference>
<reference evidence="1 2" key="1">
    <citation type="submission" date="2020-12" db="EMBL/GenBank/DDBJ databases">
        <title>FDA dAtabase for Regulatory Grade micrObial Sequences (FDA-ARGOS): Supporting development and validation of Infectious Disease Dx tests.</title>
        <authorList>
            <person name="Nelson B."/>
            <person name="Plummer A."/>
            <person name="Tallon L."/>
            <person name="Sadzewicz L."/>
            <person name="Zhao X."/>
            <person name="Boylan J."/>
            <person name="Ott S."/>
            <person name="Bowen H."/>
            <person name="Vavikolanu K."/>
            <person name="Mehta A."/>
            <person name="Aluvathingal J."/>
            <person name="Nadendla S."/>
            <person name="Myers T."/>
            <person name="Yan Y."/>
            <person name="Sichtig H."/>
        </authorList>
    </citation>
    <scope>NUCLEOTIDE SEQUENCE [LARGE SCALE GENOMIC DNA]</scope>
    <source>
        <strain evidence="1 2">FDAARGOS_1049</strain>
    </source>
</reference>
<evidence type="ECO:0000313" key="1">
    <source>
        <dbReference type="EMBL" id="QQC64380.1"/>
    </source>
</evidence>
<dbReference type="RefSeq" id="WP_042323017.1">
    <property type="nucleotide sequence ID" value="NZ_CP066075.1"/>
</dbReference>
<sequence length="87" mass="9685">MPNVHELARGHRKLRPLIEYALREGWDVERTAGGHLKFLKPGLPPIYTSATASDHRAIRNARAHLRRVARIAQIAATTPMPGSDRDG</sequence>
<accession>A0A7T4T8W7</accession>
<name>A0A7T4T8W7_9BURK</name>
<dbReference type="AlphaFoldDB" id="A0A7T4T8W7"/>